<dbReference type="InterPro" id="IPR058923">
    <property type="entry name" value="RCC1-like_dom"/>
</dbReference>
<dbReference type="SUPFAM" id="SSF50985">
    <property type="entry name" value="RCC1/BLIP-II"/>
    <property type="match status" value="2"/>
</dbReference>
<accession>A0A3G5A698</accession>
<evidence type="ECO:0000259" key="2">
    <source>
        <dbReference type="Pfam" id="PF25390"/>
    </source>
</evidence>
<dbReference type="PROSITE" id="PS50012">
    <property type="entry name" value="RCC1_3"/>
    <property type="match status" value="6"/>
</dbReference>
<evidence type="ECO:0000313" key="3">
    <source>
        <dbReference type="EMBL" id="AYV82698.1"/>
    </source>
</evidence>
<dbReference type="EMBL" id="MK072384">
    <property type="protein sequence ID" value="AYV82698.1"/>
    <property type="molecule type" value="Genomic_DNA"/>
</dbReference>
<dbReference type="InterPro" id="IPR009091">
    <property type="entry name" value="RCC1/BLIP-II"/>
</dbReference>
<reference evidence="3" key="1">
    <citation type="submission" date="2018-10" db="EMBL/GenBank/DDBJ databases">
        <title>Hidden diversity of soil giant viruses.</title>
        <authorList>
            <person name="Schulz F."/>
            <person name="Alteio L."/>
            <person name="Goudeau D."/>
            <person name="Ryan E.M."/>
            <person name="Malmstrom R.R."/>
            <person name="Blanchard J."/>
            <person name="Woyke T."/>
        </authorList>
    </citation>
    <scope>NUCLEOTIDE SEQUENCE</scope>
    <source>
        <strain evidence="3">HYV1</strain>
    </source>
</reference>
<keyword evidence="1" id="KW-0677">Repeat</keyword>
<evidence type="ECO:0000256" key="1">
    <source>
        <dbReference type="ARBA" id="ARBA00022737"/>
    </source>
</evidence>
<dbReference type="InterPro" id="IPR051709">
    <property type="entry name" value="Ub-ligase/GTPase-reg"/>
</dbReference>
<feature type="domain" description="RCC1-like" evidence="2">
    <location>
        <begin position="171"/>
        <end position="398"/>
    </location>
</feature>
<organism evidence="3">
    <name type="scientific">Hyperionvirus sp</name>
    <dbReference type="NCBI Taxonomy" id="2487770"/>
    <lineage>
        <taxon>Viruses</taxon>
        <taxon>Varidnaviria</taxon>
        <taxon>Bamfordvirae</taxon>
        <taxon>Nucleocytoviricota</taxon>
        <taxon>Megaviricetes</taxon>
        <taxon>Imitervirales</taxon>
        <taxon>Mimiviridae</taxon>
        <taxon>Klosneuvirinae</taxon>
    </lineage>
</organism>
<proteinExistence type="predicted"/>
<gene>
    <name evidence="3" type="ORF">Hyperionvirus2_66</name>
</gene>
<dbReference type="Pfam" id="PF13540">
    <property type="entry name" value="RCC1_2"/>
    <property type="match status" value="1"/>
</dbReference>
<dbReference type="PRINTS" id="PR00633">
    <property type="entry name" value="RCCNDNSATION"/>
</dbReference>
<dbReference type="PANTHER" id="PTHR45622">
    <property type="entry name" value="UBIQUITIN-PROTEIN LIGASE E3A-RELATED"/>
    <property type="match status" value="1"/>
</dbReference>
<dbReference type="Pfam" id="PF25390">
    <property type="entry name" value="WD40_RLD"/>
    <property type="match status" value="1"/>
</dbReference>
<sequence length="482" mass="53134">MNLVCSIKKLPVDLLYMIANYEPRMLFLISSESEIVRYDWFKLIRMNFGLSFCREDATNEEVMGVYRDFCVSEEFVECGEYCTFVRVDGKLMGCGGNGMGQLGVGDNVDRKWFEEIPGIPTNIVEVVCGWYYTIIRLVDGTLMGTGSNEHGQLGLGDVAQTELFVKIGGIAKNVAKVICGSSHTIIVLTDGGLMGCGLNDCGQLGFGDYKNRTVFEEIRGIPRNVATVNCGWDHTIIRMRDGTLMSSGCNQYGELGLGDYQERILFQEIRGIPKNVAEVTCGPSNTFIRLTNGVVMCCGDNRDGQLGLGDEYERNVFKKIRGVISKVVCGEHHTIIRLTDGTLMSCGSNKYGKLGLGDHLTRNRFEKVPGVANIREIKCCFHSTIIVSEDGRLMSCGQRGLEHNNTTLFARVKGVPEKSVVTEIKCGAHYIIIRLADSTLMACGGNGMGQLGLGDNISLTQFQKITLTKSALPKWYQQCTIL</sequence>
<protein>
    <submittedName>
        <fullName evidence="3">Chromosome condensation regulator</fullName>
    </submittedName>
</protein>
<dbReference type="Gene3D" id="2.130.10.30">
    <property type="entry name" value="Regulator of chromosome condensation 1/beta-lactamase-inhibitor protein II"/>
    <property type="match status" value="2"/>
</dbReference>
<dbReference type="InterPro" id="IPR000408">
    <property type="entry name" value="Reg_chr_condens"/>
</dbReference>
<name>A0A3G5A698_9VIRU</name>
<dbReference type="PANTHER" id="PTHR45622:SF58">
    <property type="entry name" value="REGULATOR OF CHROMOSOME CONDENSATION DOMAIN-CONTAINING PROTEIN"/>
    <property type="match status" value="1"/>
</dbReference>